<dbReference type="SUPFAM" id="SSF52540">
    <property type="entry name" value="P-loop containing nucleoside triphosphate hydrolases"/>
    <property type="match status" value="1"/>
</dbReference>
<keyword evidence="3" id="KW-0547">Nucleotide-binding</keyword>
<dbReference type="GO" id="GO:0006952">
    <property type="term" value="P:defense response"/>
    <property type="evidence" value="ECO:0007669"/>
    <property type="project" value="UniProtKB-KW"/>
</dbReference>
<accession>A0AAV2F0U4</accession>
<dbReference type="Proteomes" id="UP001497516">
    <property type="component" value="Chromosome 6"/>
</dbReference>
<proteinExistence type="predicted"/>
<dbReference type="InterPro" id="IPR032675">
    <property type="entry name" value="LRR_dom_sf"/>
</dbReference>
<dbReference type="InterPro" id="IPR056789">
    <property type="entry name" value="LRR_R13L1-DRL21"/>
</dbReference>
<evidence type="ECO:0000256" key="2">
    <source>
        <dbReference type="ARBA" id="ARBA00022737"/>
    </source>
</evidence>
<dbReference type="Pfam" id="PF25019">
    <property type="entry name" value="LRR_R13L1-DRL21"/>
    <property type="match status" value="1"/>
</dbReference>
<gene>
    <name evidence="11" type="ORF">LTRI10_LOCUS32170</name>
</gene>
<dbReference type="InterPro" id="IPR027417">
    <property type="entry name" value="P-loop_NTPase"/>
</dbReference>
<dbReference type="InterPro" id="IPR036388">
    <property type="entry name" value="WH-like_DNA-bd_sf"/>
</dbReference>
<dbReference type="InterPro" id="IPR042197">
    <property type="entry name" value="Apaf_helical"/>
</dbReference>
<reference evidence="11 12" key="1">
    <citation type="submission" date="2024-04" db="EMBL/GenBank/DDBJ databases">
        <authorList>
            <person name="Fracassetti M."/>
        </authorList>
    </citation>
    <scope>NUCLEOTIDE SEQUENCE [LARGE SCALE GENOMIC DNA]</scope>
</reference>
<feature type="region of interest" description="Disordered" evidence="6">
    <location>
        <begin position="1128"/>
        <end position="1162"/>
    </location>
</feature>
<keyword evidence="5" id="KW-0067">ATP-binding</keyword>
<dbReference type="InterPro" id="IPR058922">
    <property type="entry name" value="WHD_DRP"/>
</dbReference>
<feature type="domain" description="NB-ARC" evidence="7">
    <location>
        <begin position="179"/>
        <end position="348"/>
    </location>
</feature>
<organism evidence="11 12">
    <name type="scientific">Linum trigynum</name>
    <dbReference type="NCBI Taxonomy" id="586398"/>
    <lineage>
        <taxon>Eukaryota</taxon>
        <taxon>Viridiplantae</taxon>
        <taxon>Streptophyta</taxon>
        <taxon>Embryophyta</taxon>
        <taxon>Tracheophyta</taxon>
        <taxon>Spermatophyta</taxon>
        <taxon>Magnoliopsida</taxon>
        <taxon>eudicotyledons</taxon>
        <taxon>Gunneridae</taxon>
        <taxon>Pentapetalae</taxon>
        <taxon>rosids</taxon>
        <taxon>fabids</taxon>
        <taxon>Malpighiales</taxon>
        <taxon>Linaceae</taxon>
        <taxon>Linum</taxon>
    </lineage>
</organism>
<feature type="compositionally biased region" description="Acidic residues" evidence="6">
    <location>
        <begin position="1128"/>
        <end position="1148"/>
    </location>
</feature>
<protein>
    <recommendedName>
        <fullName evidence="13">Disease resistance protein RGA3</fullName>
    </recommendedName>
</protein>
<dbReference type="Pfam" id="PF18052">
    <property type="entry name" value="Rx_N"/>
    <property type="match status" value="1"/>
</dbReference>
<evidence type="ECO:0000313" key="11">
    <source>
        <dbReference type="EMBL" id="CAL1391448.1"/>
    </source>
</evidence>
<evidence type="ECO:0000313" key="12">
    <source>
        <dbReference type="Proteomes" id="UP001497516"/>
    </source>
</evidence>
<dbReference type="EMBL" id="OZ034819">
    <property type="protein sequence ID" value="CAL1391448.1"/>
    <property type="molecule type" value="Genomic_DNA"/>
</dbReference>
<evidence type="ECO:0000256" key="3">
    <source>
        <dbReference type="ARBA" id="ARBA00022741"/>
    </source>
</evidence>
<keyword evidence="1" id="KW-0433">Leucine-rich repeat</keyword>
<dbReference type="AlphaFoldDB" id="A0AAV2F0U4"/>
<dbReference type="SUPFAM" id="SSF52047">
    <property type="entry name" value="RNI-like"/>
    <property type="match status" value="1"/>
</dbReference>
<dbReference type="SUPFAM" id="SSF52058">
    <property type="entry name" value="L domain-like"/>
    <property type="match status" value="1"/>
</dbReference>
<dbReference type="Gene3D" id="3.40.50.300">
    <property type="entry name" value="P-loop containing nucleotide triphosphate hydrolases"/>
    <property type="match status" value="1"/>
</dbReference>
<evidence type="ECO:0000259" key="9">
    <source>
        <dbReference type="Pfam" id="PF23559"/>
    </source>
</evidence>
<name>A0AAV2F0U4_9ROSI</name>
<dbReference type="InterPro" id="IPR038005">
    <property type="entry name" value="RX-like_CC"/>
</dbReference>
<evidence type="ECO:0000256" key="1">
    <source>
        <dbReference type="ARBA" id="ARBA00022614"/>
    </source>
</evidence>
<evidence type="ECO:0000256" key="5">
    <source>
        <dbReference type="ARBA" id="ARBA00022840"/>
    </source>
</evidence>
<feature type="domain" description="Disease resistance N-terminal" evidence="8">
    <location>
        <begin position="11"/>
        <end position="101"/>
    </location>
</feature>
<dbReference type="FunFam" id="3.40.50.300:FF:001091">
    <property type="entry name" value="Probable disease resistance protein At1g61300"/>
    <property type="match status" value="1"/>
</dbReference>
<keyword evidence="4" id="KW-0611">Plant defense</keyword>
<evidence type="ECO:0000259" key="7">
    <source>
        <dbReference type="Pfam" id="PF00931"/>
    </source>
</evidence>
<evidence type="ECO:0008006" key="13">
    <source>
        <dbReference type="Google" id="ProtNLM"/>
    </source>
</evidence>
<evidence type="ECO:0000259" key="10">
    <source>
        <dbReference type="Pfam" id="PF25019"/>
    </source>
</evidence>
<feature type="compositionally biased region" description="Basic and acidic residues" evidence="6">
    <location>
        <begin position="1149"/>
        <end position="1162"/>
    </location>
</feature>
<dbReference type="Gene3D" id="3.80.10.10">
    <property type="entry name" value="Ribonuclease Inhibitor"/>
    <property type="match status" value="3"/>
</dbReference>
<dbReference type="PANTHER" id="PTHR36766">
    <property type="entry name" value="PLANT BROAD-SPECTRUM MILDEW RESISTANCE PROTEIN RPW8"/>
    <property type="match status" value="1"/>
</dbReference>
<dbReference type="Pfam" id="PF00931">
    <property type="entry name" value="NB-ARC"/>
    <property type="match status" value="1"/>
</dbReference>
<keyword evidence="12" id="KW-1185">Reference proteome</keyword>
<keyword evidence="2" id="KW-0677">Repeat</keyword>
<dbReference type="Gene3D" id="1.20.5.4130">
    <property type="match status" value="1"/>
</dbReference>
<sequence>MAEAALFNIAGAVLNLLGSKVLQEAALLWGMGDDINKLKLTLSSIQAVLLDAEEQSHAPQSHQLRLWLKELRQVVYRSEDLLDDFSTEVRRRQGTAAATEKISKEVKNFFSSSNQVAYGLKIVHGIQDIRAKLDEIAKRRDMFHLEVRPVESMARKLREQTHSDVPEVVVGRENDKKRVMEQLLLPLSQPKENVSVVSIVGIGGLGKTTLAQLLYNDETVKSHFEVKAWVCVSDNFDVKRVVEKIIESCTKRKPEKDLEMDTLRAQLHENVNGKKYLIVLDDVWNEDREKWSRLKGLLKSGAKGSCVMITTRLLSVAKLAATKGVEPNELKGLDNIDSWSLFREIAFDGGEATSGIFELMGREILEKCKGVPLAIKTVAGALLFKESESEWVAFKSKGMCEMDESENDIMSTLKLSYDHLPTHLKHCFAYCCLFPKDHNIDVETLIHLWIAQGFIQSSDPSNHFDIGIGYFKDLLWRSFFQEAKKGEHGDIIWCKMHDLMHDLATKVAGEEIATLAVWNSQDLLSFDSQLRVTRHVSLDLRVYDFFEEFCEVYSSAANTADANKLRTLIVKDASHINELQGVIFSNTTSLRALDLSHLWVSMVSDAIHTLKHLKYFDLSYNQVLKVLPEEITELVNLEVLKLEHCKVLEQLPKGIGKLSCLFHLGLDRCVKLKSMPPGIGKLCYLRKLPMFIIAHGDDESTSASIAGIGELRNLNNLRGSLMIVNLRDVKNPLEGKLANLKDKQHLEELVLVWEVRGLGVVSDAKAEGKLLEALRPNRNLKNLGLSYNYGFECPSWLPSMMSLVKLDISSCLNWKCLLSLDQLPFLAQLSLQDMESLEYIECGVATSSSSCCSFFPSLKSLILKGCPKFKGWLTPWTADEAVVLQFPSVSEVEISGCGSITSIPYFSRELQSLEFRGGSKELLKQILRMSPSLSSLPPQSRLCRLFIFEVLDLDILPNEILPRLSSSSLERLTIRYCPELRTLYPALPHHLTSVQSLDIGRCEKLDLCGGDDDEMMQQQFHGGVLLSSLLQVHFHKIPKLSHLPEWLQLAPELLGIRVDDCPIAYLPEWMPKLVRLHDLTIDPYVKSASQCVEQDWPKIAHIADIDINDLVIQEGGHLVALEELAALEEDSEEEEQDDVNDDDEDNEAEQVKEESRAEKEDDTSRLLLFFMDCMTRLTTCCSIFLRCFEDRSNS</sequence>
<dbReference type="PANTHER" id="PTHR36766:SF38">
    <property type="entry name" value="DISEASE RESISTANCE PROTEIN RGA3"/>
    <property type="match status" value="1"/>
</dbReference>
<dbReference type="Gene3D" id="1.10.10.10">
    <property type="entry name" value="Winged helix-like DNA-binding domain superfamily/Winged helix DNA-binding domain"/>
    <property type="match status" value="1"/>
</dbReference>
<evidence type="ECO:0000256" key="6">
    <source>
        <dbReference type="SAM" id="MobiDB-lite"/>
    </source>
</evidence>
<dbReference type="GO" id="GO:0051707">
    <property type="term" value="P:response to other organism"/>
    <property type="evidence" value="ECO:0007669"/>
    <property type="project" value="UniProtKB-ARBA"/>
</dbReference>
<dbReference type="InterPro" id="IPR041118">
    <property type="entry name" value="Rx_N"/>
</dbReference>
<feature type="domain" description="Disease resistance protein winged helix" evidence="9">
    <location>
        <begin position="433"/>
        <end position="504"/>
    </location>
</feature>
<dbReference type="InterPro" id="IPR002182">
    <property type="entry name" value="NB-ARC"/>
</dbReference>
<dbReference type="GO" id="GO:0005524">
    <property type="term" value="F:ATP binding"/>
    <property type="evidence" value="ECO:0007669"/>
    <property type="project" value="UniProtKB-KW"/>
</dbReference>
<feature type="domain" description="R13L1/DRL21-like LRR repeat region" evidence="10">
    <location>
        <begin position="708"/>
        <end position="834"/>
    </location>
</feature>
<dbReference type="GO" id="GO:0043531">
    <property type="term" value="F:ADP binding"/>
    <property type="evidence" value="ECO:0007669"/>
    <property type="project" value="InterPro"/>
</dbReference>
<evidence type="ECO:0000259" key="8">
    <source>
        <dbReference type="Pfam" id="PF18052"/>
    </source>
</evidence>
<dbReference type="Pfam" id="PF23559">
    <property type="entry name" value="WHD_DRP"/>
    <property type="match status" value="1"/>
</dbReference>
<evidence type="ECO:0000256" key="4">
    <source>
        <dbReference type="ARBA" id="ARBA00022821"/>
    </source>
</evidence>
<dbReference type="Gene3D" id="1.10.8.430">
    <property type="entry name" value="Helical domain of apoptotic protease-activating factors"/>
    <property type="match status" value="1"/>
</dbReference>
<dbReference type="CDD" id="cd14798">
    <property type="entry name" value="RX-CC_like"/>
    <property type="match status" value="1"/>
</dbReference>
<dbReference type="FunFam" id="1.10.10.10:FF:000322">
    <property type="entry name" value="Probable disease resistance protein At1g63360"/>
    <property type="match status" value="1"/>
</dbReference>
<dbReference type="PRINTS" id="PR00364">
    <property type="entry name" value="DISEASERSIST"/>
</dbReference>